<keyword evidence="1 2" id="KW-0732">Signal</keyword>
<keyword evidence="5" id="KW-1185">Reference proteome</keyword>
<name>A0A1W0WI97_HYPEX</name>
<feature type="signal peptide" evidence="2">
    <location>
        <begin position="1"/>
        <end position="26"/>
    </location>
</feature>
<dbReference type="Proteomes" id="UP000192578">
    <property type="component" value="Unassembled WGS sequence"/>
</dbReference>
<comment type="caution">
    <text evidence="4">The sequence shown here is derived from an EMBL/GenBank/DDBJ whole genome shotgun (WGS) entry which is preliminary data.</text>
</comment>
<gene>
    <name evidence="4" type="ORF">BV898_10835</name>
</gene>
<evidence type="ECO:0000313" key="5">
    <source>
        <dbReference type="Proteomes" id="UP000192578"/>
    </source>
</evidence>
<sequence length="174" mass="18644">MALSAMFQFAFFAAFSVLCCLRITDAFSWKSCSANPDDDIIQVKEFKITPEIISLDGSVTLSAVVDVKKQLDGPIRVQEDLQKSSGLLGGQAIPCHGKFGSCTFANACSEFPKLCPITSGVHTVQGYTYKLPPISAFVRWMAEGDYTGKITISDSEGNQLACISLSIQVVAGSS</sequence>
<dbReference type="PANTHER" id="PTHR17357:SF0">
    <property type="entry name" value="GANGLIOSIDE GM2 ACTIVATOR"/>
    <property type="match status" value="1"/>
</dbReference>
<dbReference type="Gene3D" id="2.70.220.10">
    <property type="entry name" value="Ganglioside GM2 activator"/>
    <property type="match status" value="1"/>
</dbReference>
<evidence type="ECO:0000313" key="4">
    <source>
        <dbReference type="EMBL" id="OQV14934.1"/>
    </source>
</evidence>
<dbReference type="GO" id="GO:0005319">
    <property type="term" value="F:lipid transporter activity"/>
    <property type="evidence" value="ECO:0007669"/>
    <property type="project" value="TreeGrafter"/>
</dbReference>
<dbReference type="GO" id="GO:0006689">
    <property type="term" value="P:ganglioside catabolic process"/>
    <property type="evidence" value="ECO:0007669"/>
    <property type="project" value="InterPro"/>
</dbReference>
<feature type="chain" id="PRO_5012303236" description="MD-2-related lipid-recognition domain-containing protein" evidence="2">
    <location>
        <begin position="27"/>
        <end position="174"/>
    </location>
</feature>
<feature type="domain" description="MD-2-related lipid-recognition" evidence="3">
    <location>
        <begin position="29"/>
        <end position="167"/>
    </location>
</feature>
<dbReference type="EMBL" id="MTYJ01000096">
    <property type="protein sequence ID" value="OQV14934.1"/>
    <property type="molecule type" value="Genomic_DNA"/>
</dbReference>
<dbReference type="InterPro" id="IPR028996">
    <property type="entry name" value="GM2-AP"/>
</dbReference>
<evidence type="ECO:0000259" key="3">
    <source>
        <dbReference type="SMART" id="SM00737"/>
    </source>
</evidence>
<dbReference type="AlphaFoldDB" id="A0A1W0WI97"/>
<accession>A0A1W0WI97</accession>
<dbReference type="SMART" id="SM00737">
    <property type="entry name" value="ML"/>
    <property type="match status" value="1"/>
</dbReference>
<dbReference type="GO" id="GO:0008047">
    <property type="term" value="F:enzyme activator activity"/>
    <property type="evidence" value="ECO:0007669"/>
    <property type="project" value="InterPro"/>
</dbReference>
<evidence type="ECO:0000256" key="2">
    <source>
        <dbReference type="SAM" id="SignalP"/>
    </source>
</evidence>
<proteinExistence type="predicted"/>
<dbReference type="SUPFAM" id="SSF63707">
    <property type="entry name" value="Ganglioside M2 (gm2) activator"/>
    <property type="match status" value="1"/>
</dbReference>
<dbReference type="InterPro" id="IPR036846">
    <property type="entry name" value="GM2-AP_sf"/>
</dbReference>
<dbReference type="OrthoDB" id="6409159at2759"/>
<dbReference type="GO" id="GO:0009898">
    <property type="term" value="C:cytoplasmic side of plasma membrane"/>
    <property type="evidence" value="ECO:0007669"/>
    <property type="project" value="TreeGrafter"/>
</dbReference>
<protein>
    <recommendedName>
        <fullName evidence="3">MD-2-related lipid-recognition domain-containing protein</fullName>
    </recommendedName>
</protein>
<organism evidence="4 5">
    <name type="scientific">Hypsibius exemplaris</name>
    <name type="common">Freshwater tardigrade</name>
    <dbReference type="NCBI Taxonomy" id="2072580"/>
    <lineage>
        <taxon>Eukaryota</taxon>
        <taxon>Metazoa</taxon>
        <taxon>Ecdysozoa</taxon>
        <taxon>Tardigrada</taxon>
        <taxon>Eutardigrada</taxon>
        <taxon>Parachela</taxon>
        <taxon>Hypsibioidea</taxon>
        <taxon>Hypsibiidae</taxon>
        <taxon>Hypsibius</taxon>
    </lineage>
</organism>
<evidence type="ECO:0000256" key="1">
    <source>
        <dbReference type="ARBA" id="ARBA00022729"/>
    </source>
</evidence>
<dbReference type="PANTHER" id="PTHR17357">
    <property type="entry name" value="GM2 GANGLIOSIDE ACTIVATOR PROTEIN"/>
    <property type="match status" value="1"/>
</dbReference>
<dbReference type="InterPro" id="IPR003172">
    <property type="entry name" value="ML_dom"/>
</dbReference>
<reference evidence="5" key="1">
    <citation type="submission" date="2017-01" db="EMBL/GenBank/DDBJ databases">
        <title>Comparative genomics of anhydrobiosis in the tardigrade Hypsibius dujardini.</title>
        <authorList>
            <person name="Yoshida Y."/>
            <person name="Koutsovoulos G."/>
            <person name="Laetsch D."/>
            <person name="Stevens L."/>
            <person name="Kumar S."/>
            <person name="Horikawa D."/>
            <person name="Ishino K."/>
            <person name="Komine S."/>
            <person name="Tomita M."/>
            <person name="Blaxter M."/>
            <person name="Arakawa K."/>
        </authorList>
    </citation>
    <scope>NUCLEOTIDE SEQUENCE [LARGE SCALE GENOMIC DNA]</scope>
    <source>
        <strain evidence="5">Z151</strain>
    </source>
</reference>
<dbReference type="Pfam" id="PF02221">
    <property type="entry name" value="E1_DerP2_DerF2"/>
    <property type="match status" value="1"/>
</dbReference>